<dbReference type="InterPro" id="IPR011989">
    <property type="entry name" value="ARM-like"/>
</dbReference>
<dbReference type="GO" id="GO:0006606">
    <property type="term" value="P:protein import into nucleus"/>
    <property type="evidence" value="ECO:0007669"/>
    <property type="project" value="EnsemblFungi"/>
</dbReference>
<evidence type="ECO:0000259" key="3">
    <source>
        <dbReference type="Pfam" id="PF25567"/>
    </source>
</evidence>
<dbReference type="GO" id="GO:0042273">
    <property type="term" value="P:ribosomal large subunit biogenesis"/>
    <property type="evidence" value="ECO:0007669"/>
    <property type="project" value="EnsemblFungi"/>
</dbReference>
<evidence type="ECO:0000256" key="2">
    <source>
        <dbReference type="SAM" id="MobiDB-lite"/>
    </source>
</evidence>
<dbReference type="Pfam" id="PF25567">
    <property type="entry name" value="TPR_SYO1"/>
    <property type="match status" value="1"/>
</dbReference>
<dbReference type="Proteomes" id="UP000190274">
    <property type="component" value="Chromosome E"/>
</dbReference>
<comment type="similarity">
    <text evidence="1">Belongs to the nuclear import and ribosome assembly adapter family.</text>
</comment>
<dbReference type="Gene3D" id="1.25.10.10">
    <property type="entry name" value="Leucine-rich Repeat Variant"/>
    <property type="match status" value="1"/>
</dbReference>
<gene>
    <name evidence="4" type="ORF">LADA_0E12464G</name>
</gene>
<dbReference type="EMBL" id="LT598455">
    <property type="protein sequence ID" value="SCU88862.1"/>
    <property type="molecule type" value="Genomic_DNA"/>
</dbReference>
<dbReference type="PANTHER" id="PTHR13347:SF1">
    <property type="entry name" value="HEAT REPEAT-CONTAINING PROTEIN 3"/>
    <property type="match status" value="1"/>
</dbReference>
<accession>A0A1G4JF30</accession>
<evidence type="ECO:0000313" key="5">
    <source>
        <dbReference type="Proteomes" id="UP000190274"/>
    </source>
</evidence>
<dbReference type="CDD" id="cd13394">
    <property type="entry name" value="Syo1_like"/>
    <property type="match status" value="1"/>
</dbReference>
<organism evidence="4 5">
    <name type="scientific">Lachancea dasiensis</name>
    <dbReference type="NCBI Taxonomy" id="1072105"/>
    <lineage>
        <taxon>Eukaryota</taxon>
        <taxon>Fungi</taxon>
        <taxon>Dikarya</taxon>
        <taxon>Ascomycota</taxon>
        <taxon>Saccharomycotina</taxon>
        <taxon>Saccharomycetes</taxon>
        <taxon>Saccharomycetales</taxon>
        <taxon>Saccharomycetaceae</taxon>
        <taxon>Lachancea</taxon>
    </lineage>
</organism>
<evidence type="ECO:0000256" key="1">
    <source>
        <dbReference type="ARBA" id="ARBA00049983"/>
    </source>
</evidence>
<sequence>MGKSKRRSKASRFHATPLGKNRSTQKDEVMTAKKVQPLLKQLQSAVPNDRAMALGSVTVLCEDPYLRKLFLKEKLVPLVMTKLLSDTNMEIMVEAHGLLRNLALEEGYDVCVFLWRSDIWTSITAGFDKLQKSLQWLSSNNPSKKESSRQLFDFGENLISLVVALADGSDKIVDDILSSDKLQSIFSVVRSVAEYGITYEDGSACLRIPPALFNTILDLLFDFGSESADFMHALAQDSFLSGFVEALPTLQLKTANELSAVLIQGIRLQCLDLSLTSIQANEIIINACSAIEAIDLENMKKFLSTTDLDNELGNAPDDQISKKIKEHTKQRALASMRLQSIEATLDIVTASLEILAAKYEDENETVNENLMQTLTVSLPVVFQSLYNDFQSRVLIAWNNMLWLYLTMQINFLGLSDVTWQQLWLSVSASSDEEESDYGIKLGKLGVMWALLKTLQLQDNKTPYLTSFNCDNAEFVSAIQADFTNSTQLGAEEGIAIRQRCCGILSCLAMLPDHIELNRQIGHFFMEILADKETTAATMVDVCDVLFDVYADASYDYDESVFVKDQFLGIFENTVVPNMKENFKFVDKNKDPAFKARTQNCLRTVERFIDYKVSERR</sequence>
<dbReference type="AlphaFoldDB" id="A0A1G4JF30"/>
<dbReference type="InterPro" id="IPR016024">
    <property type="entry name" value="ARM-type_fold"/>
</dbReference>
<dbReference type="STRING" id="1266660.A0A1G4JF30"/>
<reference evidence="5" key="1">
    <citation type="submission" date="2016-03" db="EMBL/GenBank/DDBJ databases">
        <authorList>
            <person name="Devillers H."/>
        </authorList>
    </citation>
    <scope>NUCLEOTIDE SEQUENCE [LARGE SCALE GENOMIC DNA]</scope>
</reference>
<dbReference type="SUPFAM" id="SSF48371">
    <property type="entry name" value="ARM repeat"/>
    <property type="match status" value="2"/>
</dbReference>
<dbReference type="GO" id="GO:0051082">
    <property type="term" value="F:unfolded protein binding"/>
    <property type="evidence" value="ECO:0007669"/>
    <property type="project" value="EnsemblFungi"/>
</dbReference>
<dbReference type="OrthoDB" id="288703at2759"/>
<feature type="domain" description="SYO1-like TPR repeats" evidence="3">
    <location>
        <begin position="384"/>
        <end position="613"/>
    </location>
</feature>
<feature type="compositionally biased region" description="Basic residues" evidence="2">
    <location>
        <begin position="1"/>
        <end position="12"/>
    </location>
</feature>
<dbReference type="PANTHER" id="PTHR13347">
    <property type="entry name" value="HEAT REPEAT-CONTAINING PROTEIN 3"/>
    <property type="match status" value="1"/>
</dbReference>
<proteinExistence type="inferred from homology"/>
<feature type="region of interest" description="Disordered" evidence="2">
    <location>
        <begin position="1"/>
        <end position="29"/>
    </location>
</feature>
<dbReference type="InterPro" id="IPR057990">
    <property type="entry name" value="TPR_SYO1"/>
</dbReference>
<name>A0A1G4JF30_9SACH</name>
<keyword evidence="5" id="KW-1185">Reference proteome</keyword>
<protein>
    <submittedName>
        <fullName evidence="4">LADA_0E12464g1_1</fullName>
    </submittedName>
</protein>
<dbReference type="InterPro" id="IPR052616">
    <property type="entry name" value="SYO1-like"/>
</dbReference>
<evidence type="ECO:0000313" key="4">
    <source>
        <dbReference type="EMBL" id="SCU88862.1"/>
    </source>
</evidence>